<dbReference type="eggNOG" id="arCOG01355">
    <property type="taxonomic scope" value="Archaea"/>
</dbReference>
<name>A0A0A7GEV9_GEOAI</name>
<dbReference type="GO" id="GO:0003824">
    <property type="term" value="F:catalytic activity"/>
    <property type="evidence" value="ECO:0007669"/>
    <property type="project" value="InterPro"/>
</dbReference>
<dbReference type="Proteomes" id="UP000030624">
    <property type="component" value="Chromosome"/>
</dbReference>
<accession>A0A0A7GEV9</accession>
<protein>
    <submittedName>
        <fullName evidence="2">Fe-S oxidoreductase</fullName>
    </submittedName>
</protein>
<organism evidence="2 3">
    <name type="scientific">Geoglobus acetivorans</name>
    <dbReference type="NCBI Taxonomy" id="565033"/>
    <lineage>
        <taxon>Archaea</taxon>
        <taxon>Methanobacteriati</taxon>
        <taxon>Methanobacteriota</taxon>
        <taxon>Archaeoglobi</taxon>
        <taxon>Archaeoglobales</taxon>
        <taxon>Archaeoglobaceae</taxon>
        <taxon>Geoglobus</taxon>
    </lineage>
</organism>
<dbReference type="SUPFAM" id="SSF102114">
    <property type="entry name" value="Radical SAM enzymes"/>
    <property type="match status" value="1"/>
</dbReference>
<dbReference type="RefSeq" id="WP_048090828.1">
    <property type="nucleotide sequence ID" value="NZ_CP009552.1"/>
</dbReference>
<dbReference type="PROSITE" id="PS51918">
    <property type="entry name" value="RADICAL_SAM"/>
    <property type="match status" value="1"/>
</dbReference>
<dbReference type="Pfam" id="PF04055">
    <property type="entry name" value="Radical_SAM"/>
    <property type="match status" value="1"/>
</dbReference>
<dbReference type="InterPro" id="IPR045784">
    <property type="entry name" value="Radical_SAM_N2"/>
</dbReference>
<dbReference type="SFLD" id="SFLDG01082">
    <property type="entry name" value="B12-binding_domain_containing"/>
    <property type="match status" value="1"/>
</dbReference>
<reference evidence="2 3" key="1">
    <citation type="journal article" date="2015" name="Appl. Environ. Microbiol.">
        <title>The Geoglobus acetivorans genome: Fe(III) reduction, acetate utilization, autotrophic growth, and degradation of aromatic compounds in a hyperthermophilic archaeon.</title>
        <authorList>
            <person name="Mardanov A.V."/>
            <person name="Slododkina G.B."/>
            <person name="Slobodkin A.I."/>
            <person name="Beletsky A.V."/>
            <person name="Gavrilov S.N."/>
            <person name="Kublanov I.V."/>
            <person name="Bonch-Osmolovskaya E.A."/>
            <person name="Skryabin K.G."/>
            <person name="Ravin N.V."/>
        </authorList>
    </citation>
    <scope>NUCLEOTIDE SEQUENCE [LARGE SCALE GENOMIC DNA]</scope>
    <source>
        <strain evidence="2 3">SBH6</strain>
    </source>
</reference>
<dbReference type="KEGG" id="gac:GACE_0443"/>
<dbReference type="GO" id="GO:0051536">
    <property type="term" value="F:iron-sulfur cluster binding"/>
    <property type="evidence" value="ECO:0007669"/>
    <property type="project" value="InterPro"/>
</dbReference>
<evidence type="ECO:0000313" key="3">
    <source>
        <dbReference type="Proteomes" id="UP000030624"/>
    </source>
</evidence>
<dbReference type="EMBL" id="CP009552">
    <property type="protein sequence ID" value="AIY89501.1"/>
    <property type="molecule type" value="Genomic_DNA"/>
</dbReference>
<sequence>MREFNPFFKKFSSKARRIAVIYPNRYVGGISNTGIQRLYFEINREENYIAERFYTDVFNGLRSVESATPLEKFDVALFSIQYEEDAFSALRILNSSGFAGKKIAGGPCIIQNPFPYLKHFDRVFIGEAENAVKSIIEDESVEGLFPRSNKRRSVSLDTEMKRQIVAEGAYGKAILIEMGRGCPRGCRFCIVRQIYSPPRWRSRDSIIEIAEENIGLAGKVALIAPSPTDHPEFLEIVSELQNLGYEVSPSSIRADRFDEEHAELLGEVKTLTIAPEAGSERLREVLNKGISEEDVMQAAEISSAKKIKLYFMFGLPGETYSDLDEIVRMVEKIRNLGKSVQVSINPLVPKPHTPFQWLPYGGDLSKNAMENIKELKKKRDYLYSKLRRIADVEIESIERFAVQTVISRGDESIGDFLDRKLRLSTIRKFRLERFLEGFSPDYEFPWDRIDMGYRKNRIRREFEISMEKAGIEF</sequence>
<dbReference type="Gene3D" id="3.80.30.20">
    <property type="entry name" value="tm_1862 like domain"/>
    <property type="match status" value="1"/>
</dbReference>
<dbReference type="CDD" id="cd01335">
    <property type="entry name" value="Radical_SAM"/>
    <property type="match status" value="1"/>
</dbReference>
<gene>
    <name evidence="2" type="ORF">GACE_0443</name>
</gene>
<dbReference type="InterPro" id="IPR006638">
    <property type="entry name" value="Elp3/MiaA/NifB-like_rSAM"/>
</dbReference>
<evidence type="ECO:0000313" key="2">
    <source>
        <dbReference type="EMBL" id="AIY89501.1"/>
    </source>
</evidence>
<proteinExistence type="predicted"/>
<dbReference type="STRING" id="565033.GACE_0443"/>
<dbReference type="Pfam" id="PF19864">
    <property type="entry name" value="Radical_SAM_N2"/>
    <property type="match status" value="1"/>
</dbReference>
<dbReference type="PANTHER" id="PTHR42731">
    <property type="entry name" value="SLL1084 PROTEIN"/>
    <property type="match status" value="1"/>
</dbReference>
<dbReference type="PANTHER" id="PTHR42731:SF1">
    <property type="entry name" value="RADICAL SAM DOMAIN PROTEIN"/>
    <property type="match status" value="1"/>
</dbReference>
<dbReference type="InterPro" id="IPR023404">
    <property type="entry name" value="rSAM_horseshoe"/>
</dbReference>
<evidence type="ECO:0000259" key="1">
    <source>
        <dbReference type="PROSITE" id="PS51918"/>
    </source>
</evidence>
<dbReference type="InterPro" id="IPR058240">
    <property type="entry name" value="rSAM_sf"/>
</dbReference>
<dbReference type="SMART" id="SM00729">
    <property type="entry name" value="Elp3"/>
    <property type="match status" value="1"/>
</dbReference>
<dbReference type="GeneID" id="24797047"/>
<dbReference type="InterPro" id="IPR007197">
    <property type="entry name" value="rSAM"/>
</dbReference>
<feature type="domain" description="Radical SAM core" evidence="1">
    <location>
        <begin position="168"/>
        <end position="382"/>
    </location>
</feature>
<dbReference type="HOGENOM" id="CLU_011543_3_3_2"/>
<dbReference type="AlphaFoldDB" id="A0A0A7GEV9"/>
<dbReference type="SFLD" id="SFLDS00029">
    <property type="entry name" value="Radical_SAM"/>
    <property type="match status" value="1"/>
</dbReference>